<name>A0AAW0ZUE2_9HYME</name>
<feature type="compositionally biased region" description="Basic and acidic residues" evidence="1">
    <location>
        <begin position="505"/>
        <end position="519"/>
    </location>
</feature>
<dbReference type="EMBL" id="JAWNGG020000125">
    <property type="protein sequence ID" value="KAK9300567.1"/>
    <property type="molecule type" value="Genomic_DNA"/>
</dbReference>
<protein>
    <submittedName>
        <fullName evidence="2">Uncharacterized protein</fullName>
    </submittedName>
</protein>
<reference evidence="2 3" key="1">
    <citation type="submission" date="2024-05" db="EMBL/GenBank/DDBJ databases">
        <title>The nuclear and mitochondrial genome assemblies of Tetragonisca angustula (Apidae: Meliponini), a tiny yet remarkable pollinator in the Neotropics.</title>
        <authorList>
            <person name="Ferrari R."/>
            <person name="Ricardo P.C."/>
            <person name="Dias F.C."/>
            <person name="Araujo N.S."/>
            <person name="Soares D.O."/>
            <person name="Zhou Q.-S."/>
            <person name="Zhu C.-D."/>
            <person name="Coutinho L."/>
            <person name="Airas M.C."/>
            <person name="Batista T.M."/>
        </authorList>
    </citation>
    <scope>NUCLEOTIDE SEQUENCE [LARGE SCALE GENOMIC DNA]</scope>
    <source>
        <strain evidence="2">ASF017062</strain>
        <tissue evidence="2">Abdomen</tissue>
    </source>
</reference>
<comment type="caution">
    <text evidence="2">The sequence shown here is derived from an EMBL/GenBank/DDBJ whole genome shotgun (WGS) entry which is preliminary data.</text>
</comment>
<feature type="compositionally biased region" description="Low complexity" evidence="1">
    <location>
        <begin position="281"/>
        <end position="292"/>
    </location>
</feature>
<feature type="compositionally biased region" description="Basic and acidic residues" evidence="1">
    <location>
        <begin position="138"/>
        <end position="150"/>
    </location>
</feature>
<dbReference type="Proteomes" id="UP001432146">
    <property type="component" value="Unassembled WGS sequence"/>
</dbReference>
<evidence type="ECO:0000313" key="3">
    <source>
        <dbReference type="Proteomes" id="UP001432146"/>
    </source>
</evidence>
<dbReference type="AlphaFoldDB" id="A0AAW0ZUE2"/>
<proteinExistence type="predicted"/>
<evidence type="ECO:0000256" key="1">
    <source>
        <dbReference type="SAM" id="MobiDB-lite"/>
    </source>
</evidence>
<organism evidence="2 3">
    <name type="scientific">Tetragonisca angustula</name>
    <dbReference type="NCBI Taxonomy" id="166442"/>
    <lineage>
        <taxon>Eukaryota</taxon>
        <taxon>Metazoa</taxon>
        <taxon>Ecdysozoa</taxon>
        <taxon>Arthropoda</taxon>
        <taxon>Hexapoda</taxon>
        <taxon>Insecta</taxon>
        <taxon>Pterygota</taxon>
        <taxon>Neoptera</taxon>
        <taxon>Endopterygota</taxon>
        <taxon>Hymenoptera</taxon>
        <taxon>Apocrita</taxon>
        <taxon>Aculeata</taxon>
        <taxon>Apoidea</taxon>
        <taxon>Anthophila</taxon>
        <taxon>Apidae</taxon>
        <taxon>Tetragonisca</taxon>
    </lineage>
</organism>
<feature type="region of interest" description="Disordered" evidence="1">
    <location>
        <begin position="138"/>
        <end position="158"/>
    </location>
</feature>
<sequence>MNSFVDNPLFFFMDSISPIITMKANKDIRKIVELSDTGCDARLPAFKASRNTDRSHSPKLSRMKQNENWKSHCDEKIEKKSDGERSRASNGLDAVDTEEYLFTLKEDEANQYYWQSYSPHEDLMENIEFKRKPKCRDFRSKLRTSPDRSRPNSYKQDNSFCEMSNTVRNNPKIVRQNFLNDVKKETLSQSNPTRPKSAGAKLKFVHSNYPSKRLDPNINDQIVINRERIVSTKQDYPEDFVSKDIPRNSLRNQKSHWQRMNDVENHVDEISQRDHRFSRYSSKNESAENSNEVSRDWIEPTPSRIRSRTYSPPVDRRKKTRSFLKNLYENLETETREDNESENDEYSKFSRLKDANYNRSVDREFVDRAVDKDSLSDLQNVCTSGEQFSKLANQVEKSNAKANFWEFIPLDESDEKYKEITENKEITYPYQEQVSLDNKSYPILKSSGKNSDVRRWKDRFLQKHSKKSGSCNDPSLIKPQVTLEIDDKGNLFAYALRNEQSNSNEAKEKSNPNFDKDRATSPNVHKNFKIVDSAKNQRQCKYESKSQSKLVSKITSGWTNKTNRYLKRSGSASTDKNDDKKKRITNASNTSSVTDDQKVRTNIVERTAACLKRKLDRSKIREVSASNQHSPIVVKKKIRSEEFGHSKLPIRIGNRLRSSNPMTKNQFNFKYVSREENKETESEEPNEEPCRFRSVRSRTKPKIKPSVIVGEAIDLASKHFQSGGFNPENKIKVKDSLVNDAKADSSLIEDRIGNIGVKENFKNEKSEINIENEDNTKQMLNVEENERKCINRGREMDYKKDLTNEMIDGTPRSGLKDKCCFHLNAEQTIMYNNYCNKEHRNLGSFRSRKPTAIKTQF</sequence>
<gene>
    <name evidence="2" type="ORF">QLX08_006792</name>
</gene>
<feature type="compositionally biased region" description="Polar residues" evidence="1">
    <location>
        <begin position="585"/>
        <end position="594"/>
    </location>
</feature>
<accession>A0AAW0ZUE2</accession>
<feature type="region of interest" description="Disordered" evidence="1">
    <location>
        <begin position="498"/>
        <end position="524"/>
    </location>
</feature>
<feature type="region of interest" description="Disordered" evidence="1">
    <location>
        <begin position="565"/>
        <end position="596"/>
    </location>
</feature>
<feature type="region of interest" description="Disordered" evidence="1">
    <location>
        <begin position="240"/>
        <end position="316"/>
    </location>
</feature>
<evidence type="ECO:0000313" key="2">
    <source>
        <dbReference type="EMBL" id="KAK9300567.1"/>
    </source>
</evidence>
<feature type="compositionally biased region" description="Basic and acidic residues" evidence="1">
    <location>
        <begin position="259"/>
        <end position="277"/>
    </location>
</feature>
<feature type="region of interest" description="Disordered" evidence="1">
    <location>
        <begin position="47"/>
        <end position="70"/>
    </location>
</feature>
<keyword evidence="3" id="KW-1185">Reference proteome</keyword>
<feature type="region of interest" description="Disordered" evidence="1">
    <location>
        <begin position="674"/>
        <end position="697"/>
    </location>
</feature>